<evidence type="ECO:0000313" key="7">
    <source>
        <dbReference type="EMBL" id="KAF9967446.1"/>
    </source>
</evidence>
<dbReference type="PANTHER" id="PTHR10201">
    <property type="entry name" value="MATRIX METALLOPROTEINASE"/>
    <property type="match status" value="1"/>
</dbReference>
<dbReference type="GO" id="GO:0031012">
    <property type="term" value="C:extracellular matrix"/>
    <property type="evidence" value="ECO:0007669"/>
    <property type="project" value="InterPro"/>
</dbReference>
<proteinExistence type="predicted"/>
<keyword evidence="8" id="KW-1185">Reference proteome</keyword>
<evidence type="ECO:0000256" key="3">
    <source>
        <dbReference type="ARBA" id="ARBA00022801"/>
    </source>
</evidence>
<organism evidence="7 8">
    <name type="scientific">Mortierella alpina</name>
    <name type="common">Oleaginous fungus</name>
    <name type="synonym">Mortierella renispora</name>
    <dbReference type="NCBI Taxonomy" id="64518"/>
    <lineage>
        <taxon>Eukaryota</taxon>
        <taxon>Fungi</taxon>
        <taxon>Fungi incertae sedis</taxon>
        <taxon>Mucoromycota</taxon>
        <taxon>Mortierellomycotina</taxon>
        <taxon>Mortierellomycetes</taxon>
        <taxon>Mortierellales</taxon>
        <taxon>Mortierellaceae</taxon>
        <taxon>Mortierella</taxon>
    </lineage>
</organism>
<dbReference type="OrthoDB" id="406838at2759"/>
<evidence type="ECO:0000256" key="5">
    <source>
        <dbReference type="ARBA" id="ARBA00023049"/>
    </source>
</evidence>
<gene>
    <name evidence="7" type="ORF">BGZ70_009513</name>
</gene>
<keyword evidence="5" id="KW-0482">Metalloprotease</keyword>
<dbReference type="PANTHER" id="PTHR10201:SF323">
    <property type="entry name" value="MATRIX METALLOPROTEINASE-21"/>
    <property type="match status" value="1"/>
</dbReference>
<dbReference type="SUPFAM" id="SSF55486">
    <property type="entry name" value="Metalloproteases ('zincins'), catalytic domain"/>
    <property type="match status" value="1"/>
</dbReference>
<dbReference type="GO" id="GO:0006508">
    <property type="term" value="P:proteolysis"/>
    <property type="evidence" value="ECO:0007669"/>
    <property type="project" value="UniProtKB-KW"/>
</dbReference>
<accession>A0A9P6JDL3</accession>
<dbReference type="SMART" id="SM00235">
    <property type="entry name" value="ZnMc"/>
    <property type="match status" value="1"/>
</dbReference>
<dbReference type="Gene3D" id="3.40.390.10">
    <property type="entry name" value="Collagenase (Catalytic Domain)"/>
    <property type="match status" value="1"/>
</dbReference>
<evidence type="ECO:0000256" key="2">
    <source>
        <dbReference type="ARBA" id="ARBA00022723"/>
    </source>
</evidence>
<dbReference type="EMBL" id="JAAAHY010000078">
    <property type="protein sequence ID" value="KAF9967446.1"/>
    <property type="molecule type" value="Genomic_DNA"/>
</dbReference>
<dbReference type="InterPro" id="IPR001818">
    <property type="entry name" value="Pept_M10_metallopeptidase"/>
</dbReference>
<evidence type="ECO:0000313" key="8">
    <source>
        <dbReference type="Proteomes" id="UP000738359"/>
    </source>
</evidence>
<keyword evidence="1" id="KW-0645">Protease</keyword>
<dbReference type="Pfam" id="PF00413">
    <property type="entry name" value="Peptidase_M10"/>
    <property type="match status" value="1"/>
</dbReference>
<evidence type="ECO:0000256" key="1">
    <source>
        <dbReference type="ARBA" id="ARBA00022670"/>
    </source>
</evidence>
<protein>
    <recommendedName>
        <fullName evidence="6">Peptidase metallopeptidase domain-containing protein</fullName>
    </recommendedName>
</protein>
<dbReference type="GO" id="GO:0008270">
    <property type="term" value="F:zinc ion binding"/>
    <property type="evidence" value="ECO:0007669"/>
    <property type="project" value="InterPro"/>
</dbReference>
<evidence type="ECO:0000259" key="6">
    <source>
        <dbReference type="SMART" id="SM00235"/>
    </source>
</evidence>
<comment type="caution">
    <text evidence="7">The sequence shown here is derived from an EMBL/GenBank/DDBJ whole genome shotgun (WGS) entry which is preliminary data.</text>
</comment>
<evidence type="ECO:0000256" key="4">
    <source>
        <dbReference type="ARBA" id="ARBA00022833"/>
    </source>
</evidence>
<keyword evidence="2" id="KW-0479">Metal-binding</keyword>
<name>A0A9P6JDL3_MORAP</name>
<dbReference type="InterPro" id="IPR006026">
    <property type="entry name" value="Peptidase_Metallo"/>
</dbReference>
<dbReference type="InterPro" id="IPR024079">
    <property type="entry name" value="MetalloPept_cat_dom_sf"/>
</dbReference>
<reference evidence="7" key="1">
    <citation type="journal article" date="2020" name="Fungal Divers.">
        <title>Resolving the Mortierellaceae phylogeny through synthesis of multi-gene phylogenetics and phylogenomics.</title>
        <authorList>
            <person name="Vandepol N."/>
            <person name="Liber J."/>
            <person name="Desiro A."/>
            <person name="Na H."/>
            <person name="Kennedy M."/>
            <person name="Barry K."/>
            <person name="Grigoriev I.V."/>
            <person name="Miller A.N."/>
            <person name="O'Donnell K."/>
            <person name="Stajich J.E."/>
            <person name="Bonito G."/>
        </authorList>
    </citation>
    <scope>NUCLEOTIDE SEQUENCE</scope>
    <source>
        <strain evidence="7">CK1249</strain>
    </source>
</reference>
<dbReference type="GO" id="GO:0004222">
    <property type="term" value="F:metalloendopeptidase activity"/>
    <property type="evidence" value="ECO:0007669"/>
    <property type="project" value="InterPro"/>
</dbReference>
<sequence>MSKDLPAADPSIHYFGKHHLCVTGERAHKLSPLELVAGTRGFIPLWEKDVVLRYRFNKRSLRESKRTKEEILNLFNKAVEQWGDAAPVKFIEDDVAWDFEFDVRKDKYCFRDGCVLASAFFPDEGRHHLTIYPSMFDQTEIEQVETLIHELGHVFGLRHWFAKDEDKKAKKADPESDWRSEVFGHNDPVTIMNYDDKDTLIDESKLTEVDKKDLKLLYKRAWSRKLEDINGTQIKLYKPFSYDAPMPALPMQ</sequence>
<dbReference type="Proteomes" id="UP000738359">
    <property type="component" value="Unassembled WGS sequence"/>
</dbReference>
<keyword evidence="3" id="KW-0378">Hydrolase</keyword>
<dbReference type="AlphaFoldDB" id="A0A9P6JDL3"/>
<keyword evidence="4" id="KW-0862">Zinc</keyword>
<feature type="domain" description="Peptidase metallopeptidase" evidence="6">
    <location>
        <begin position="42"/>
        <end position="196"/>
    </location>
</feature>